<dbReference type="PROSITE" id="PS00061">
    <property type="entry name" value="ADH_SHORT"/>
    <property type="match status" value="1"/>
</dbReference>
<reference evidence="4" key="1">
    <citation type="submission" date="2020-12" db="EMBL/GenBank/DDBJ databases">
        <title>Metabolic potential, ecology and presence of endohyphal bacteria is reflected in genomic diversity of Mucoromycotina.</title>
        <authorList>
            <person name="Muszewska A."/>
            <person name="Okrasinska A."/>
            <person name="Steczkiewicz K."/>
            <person name="Drgas O."/>
            <person name="Orlowska M."/>
            <person name="Perlinska-Lenart U."/>
            <person name="Aleksandrzak-Piekarczyk T."/>
            <person name="Szatraj K."/>
            <person name="Zielenkiewicz U."/>
            <person name="Pilsyk S."/>
            <person name="Malc E."/>
            <person name="Mieczkowski P."/>
            <person name="Kruszewska J.S."/>
            <person name="Biernat P."/>
            <person name="Pawlowska J."/>
        </authorList>
    </citation>
    <scope>NUCLEOTIDE SEQUENCE</scope>
    <source>
        <strain evidence="4">CBS 226.32</strain>
    </source>
</reference>
<dbReference type="SUPFAM" id="SSF51735">
    <property type="entry name" value="NAD(P)-binding Rossmann-fold domains"/>
    <property type="match status" value="1"/>
</dbReference>
<keyword evidence="5" id="KW-1185">Reference proteome</keyword>
<evidence type="ECO:0000313" key="4">
    <source>
        <dbReference type="EMBL" id="KAG2206202.1"/>
    </source>
</evidence>
<dbReference type="PRINTS" id="PR00080">
    <property type="entry name" value="SDRFAMILY"/>
</dbReference>
<evidence type="ECO:0008006" key="6">
    <source>
        <dbReference type="Google" id="ProtNLM"/>
    </source>
</evidence>
<protein>
    <recommendedName>
        <fullName evidence="6">2-deoxy-D-gluconate 3-dehydrogenase</fullName>
    </recommendedName>
</protein>
<dbReference type="Proteomes" id="UP000650833">
    <property type="component" value="Unassembled WGS sequence"/>
</dbReference>
<dbReference type="PANTHER" id="PTHR42760:SF5">
    <property type="entry name" value="2-DEHYDRO-3-DEOXY-D-GLUCONATE 5-DEHYDROGENASE"/>
    <property type="match status" value="1"/>
</dbReference>
<dbReference type="InterPro" id="IPR002347">
    <property type="entry name" value="SDR_fam"/>
</dbReference>
<dbReference type="OrthoDB" id="294295at2759"/>
<dbReference type="PRINTS" id="PR00081">
    <property type="entry name" value="GDHRDH"/>
</dbReference>
<keyword evidence="2" id="KW-0521">NADP</keyword>
<evidence type="ECO:0000256" key="2">
    <source>
        <dbReference type="ARBA" id="ARBA00022857"/>
    </source>
</evidence>
<sequence length="254" mass="27268">MSKDLFSLAGKTAAISGCTRGIGRDMAIALAEAGADVCLLQRNTDDLSVYNDIIALGRQCHIVSLDVNDQSSVRSCIKLVLEKFNNKLDILVNNAGITKRNPAVDFLEEDWDTVIQCDLKAVYTLSQAAGKHMVARKSGKIINTASLMSYQGGINVVAYAAAKGGVATLTKALANEWAQFNVNVNAIAPGYIATDMTAALRNDETRDRDILARIPAQRYGSPEDLKGPLVFLASQASNYVNGELLVVDGGWMGR</sequence>
<evidence type="ECO:0000256" key="1">
    <source>
        <dbReference type="ARBA" id="ARBA00006484"/>
    </source>
</evidence>
<accession>A0A8H7R9F4</accession>
<gene>
    <name evidence="4" type="ORF">INT46_002978</name>
</gene>
<evidence type="ECO:0000256" key="3">
    <source>
        <dbReference type="ARBA" id="ARBA00023002"/>
    </source>
</evidence>
<comment type="caution">
    <text evidence="4">The sequence shown here is derived from an EMBL/GenBank/DDBJ whole genome shotgun (WGS) entry which is preliminary data.</text>
</comment>
<dbReference type="FunFam" id="3.40.50.720:FF:000084">
    <property type="entry name" value="Short-chain dehydrogenase reductase"/>
    <property type="match status" value="1"/>
</dbReference>
<comment type="similarity">
    <text evidence="1">Belongs to the short-chain dehydrogenases/reductases (SDR) family.</text>
</comment>
<dbReference type="AlphaFoldDB" id="A0A8H7R9F4"/>
<keyword evidence="3" id="KW-0560">Oxidoreductase</keyword>
<proteinExistence type="inferred from homology"/>
<evidence type="ECO:0000313" key="5">
    <source>
        <dbReference type="Proteomes" id="UP000650833"/>
    </source>
</evidence>
<organism evidence="4 5">
    <name type="scientific">Mucor plumbeus</name>
    <dbReference type="NCBI Taxonomy" id="97098"/>
    <lineage>
        <taxon>Eukaryota</taxon>
        <taxon>Fungi</taxon>
        <taxon>Fungi incertae sedis</taxon>
        <taxon>Mucoromycota</taxon>
        <taxon>Mucoromycotina</taxon>
        <taxon>Mucoromycetes</taxon>
        <taxon>Mucorales</taxon>
        <taxon>Mucorineae</taxon>
        <taxon>Mucoraceae</taxon>
        <taxon>Mucor</taxon>
    </lineage>
</organism>
<dbReference type="EMBL" id="JAEPRC010000157">
    <property type="protein sequence ID" value="KAG2206202.1"/>
    <property type="molecule type" value="Genomic_DNA"/>
</dbReference>
<name>A0A8H7R9F4_9FUNG</name>
<dbReference type="Pfam" id="PF13561">
    <property type="entry name" value="adh_short_C2"/>
    <property type="match status" value="1"/>
</dbReference>
<dbReference type="GO" id="GO:0016616">
    <property type="term" value="F:oxidoreductase activity, acting on the CH-OH group of donors, NAD or NADP as acceptor"/>
    <property type="evidence" value="ECO:0007669"/>
    <property type="project" value="TreeGrafter"/>
</dbReference>
<dbReference type="InterPro" id="IPR036291">
    <property type="entry name" value="NAD(P)-bd_dom_sf"/>
</dbReference>
<dbReference type="Gene3D" id="3.40.50.720">
    <property type="entry name" value="NAD(P)-binding Rossmann-like Domain"/>
    <property type="match status" value="1"/>
</dbReference>
<dbReference type="PANTHER" id="PTHR42760">
    <property type="entry name" value="SHORT-CHAIN DEHYDROGENASES/REDUCTASES FAMILY MEMBER"/>
    <property type="match status" value="1"/>
</dbReference>
<dbReference type="InterPro" id="IPR020904">
    <property type="entry name" value="Sc_DH/Rdtase_CS"/>
</dbReference>